<evidence type="ECO:0000313" key="1">
    <source>
        <dbReference type="EMBL" id="SCM79921.1"/>
    </source>
</evidence>
<dbReference type="AlphaFoldDB" id="A0A212LR18"/>
<gene>
    <name evidence="1" type="ORF">KL86PLE_90709</name>
</gene>
<sequence length="72" mass="8319">MGDEKRYQIAVGDEIYRDVVRAPDREPGDFLTRSEAAQRIVDEMNGVIEIARITRRRAMRILRAETKKNSIA</sequence>
<name>A0A212LR18_9HYPH</name>
<organism evidence="1">
    <name type="scientific">uncultured Pleomorphomonas sp</name>
    <dbReference type="NCBI Taxonomy" id="442121"/>
    <lineage>
        <taxon>Bacteria</taxon>
        <taxon>Pseudomonadati</taxon>
        <taxon>Pseudomonadota</taxon>
        <taxon>Alphaproteobacteria</taxon>
        <taxon>Hyphomicrobiales</taxon>
        <taxon>Pleomorphomonadaceae</taxon>
        <taxon>Pleomorphomonas</taxon>
        <taxon>environmental samples</taxon>
    </lineage>
</organism>
<accession>A0A212LR18</accession>
<dbReference type="RefSeq" id="WP_288198820.1">
    <property type="nucleotide sequence ID" value="NZ_LT608334.1"/>
</dbReference>
<proteinExistence type="predicted"/>
<reference evidence="1" key="1">
    <citation type="submission" date="2016-08" db="EMBL/GenBank/DDBJ databases">
        <authorList>
            <person name="Seilhamer J.J."/>
        </authorList>
    </citation>
    <scope>NUCLEOTIDE SEQUENCE</scope>
    <source>
        <strain evidence="1">86</strain>
    </source>
</reference>
<dbReference type="EMBL" id="FMJD01000013">
    <property type="protein sequence ID" value="SCM79921.1"/>
    <property type="molecule type" value="Genomic_DNA"/>
</dbReference>
<protein>
    <submittedName>
        <fullName evidence="1">Uncharacterized protein</fullName>
    </submittedName>
</protein>